<accession>A0A1H6DJE3</accession>
<proteinExistence type="predicted"/>
<dbReference type="AlphaFoldDB" id="A0A1H6DJE3"/>
<keyword evidence="3" id="KW-1185">Reference proteome</keyword>
<evidence type="ECO:0000256" key="1">
    <source>
        <dbReference type="SAM" id="MobiDB-lite"/>
    </source>
</evidence>
<gene>
    <name evidence="2" type="ORF">SAMN05216223_11656</name>
</gene>
<feature type="region of interest" description="Disordered" evidence="1">
    <location>
        <begin position="137"/>
        <end position="178"/>
    </location>
</feature>
<evidence type="ECO:0000313" key="3">
    <source>
        <dbReference type="Proteomes" id="UP000236754"/>
    </source>
</evidence>
<protein>
    <submittedName>
        <fullName evidence="2">Uncharacterized protein</fullName>
    </submittedName>
</protein>
<name>A0A1H6DJE3_9ACTN</name>
<dbReference type="EMBL" id="FNVU01000016">
    <property type="protein sequence ID" value="SEG85400.1"/>
    <property type="molecule type" value="Genomic_DNA"/>
</dbReference>
<reference evidence="2 3" key="1">
    <citation type="submission" date="2016-10" db="EMBL/GenBank/DDBJ databases">
        <authorList>
            <person name="de Groot N.N."/>
        </authorList>
    </citation>
    <scope>NUCLEOTIDE SEQUENCE [LARGE SCALE GENOMIC DNA]</scope>
    <source>
        <strain evidence="2 3">CGMCC 4.2023</strain>
    </source>
</reference>
<organism evidence="2 3">
    <name type="scientific">Actinacidiphila yanglinensis</name>
    <dbReference type="NCBI Taxonomy" id="310779"/>
    <lineage>
        <taxon>Bacteria</taxon>
        <taxon>Bacillati</taxon>
        <taxon>Actinomycetota</taxon>
        <taxon>Actinomycetes</taxon>
        <taxon>Kitasatosporales</taxon>
        <taxon>Streptomycetaceae</taxon>
        <taxon>Actinacidiphila</taxon>
    </lineage>
</organism>
<sequence length="215" mass="24116">MPVSLEPTISAGELDRTCPECGVGFTVDSVASRRKYCSPACREKGCAHLPKQRVCPQCDREFTTDMSRKRKFCSPECLVAFRHSEEQQEARLCPVCDNPFQAPKTVRTVYCSMVCRQEAERVRDQALNEERDRRLAQTAPPALQARIELPPPPPPGRASTRQQAPVRDPLEPTATRNCPHCQQPITIVALLATPEAARPTMPHHRTDVVPLRRNP</sequence>
<evidence type="ECO:0000313" key="2">
    <source>
        <dbReference type="EMBL" id="SEG85400.1"/>
    </source>
</evidence>
<dbReference type="Proteomes" id="UP000236754">
    <property type="component" value="Unassembled WGS sequence"/>
</dbReference>